<dbReference type="PANTHER" id="PTHR47706:SF6">
    <property type="entry name" value="NMRA-LIKE FAMILY PROTEIN (AFU_ORTHOLOGUE AFUA_6G00280)"/>
    <property type="match status" value="1"/>
</dbReference>
<dbReference type="InterPro" id="IPR051609">
    <property type="entry name" value="NmrA/Isoflavone_reductase-like"/>
</dbReference>
<dbReference type="InterPro" id="IPR008030">
    <property type="entry name" value="NmrA-like"/>
</dbReference>
<dbReference type="Pfam" id="PF05368">
    <property type="entry name" value="NmrA"/>
    <property type="match status" value="1"/>
</dbReference>
<dbReference type="PANTHER" id="PTHR47706">
    <property type="entry name" value="NMRA-LIKE FAMILY PROTEIN"/>
    <property type="match status" value="1"/>
</dbReference>
<comment type="caution">
    <text evidence="4">The sequence shown here is derived from an EMBL/GenBank/DDBJ whole genome shotgun (WGS) entry which is preliminary data.</text>
</comment>
<keyword evidence="1" id="KW-0521">NADP</keyword>
<dbReference type="Gene3D" id="3.90.25.10">
    <property type="entry name" value="UDP-galactose 4-epimerase, domain 1"/>
    <property type="match status" value="1"/>
</dbReference>
<keyword evidence="2" id="KW-0560">Oxidoreductase</keyword>
<gene>
    <name evidence="4" type="ORF">FX983_06012</name>
</gene>
<name>A0A6L5BVW0_9PSED</name>
<dbReference type="CDD" id="cd05259">
    <property type="entry name" value="PCBER_SDR_a"/>
    <property type="match status" value="1"/>
</dbReference>
<dbReference type="Gene3D" id="3.40.50.720">
    <property type="entry name" value="NAD(P)-binding Rossmann-like Domain"/>
    <property type="match status" value="1"/>
</dbReference>
<dbReference type="SUPFAM" id="SSF51735">
    <property type="entry name" value="NAD(P)-binding Rossmann-fold domains"/>
    <property type="match status" value="1"/>
</dbReference>
<accession>A0A6L5BVW0</accession>
<sequence length="309" mass="33514">MSNNPNSGSQNILVLGAGELGMAVMRELSAQASGAKVSVLLRASAIDTQDPSRLAQLSELQALGIETLAGDIATDTVSELAALFAAFDTLINCVGFAAGPGTQTKLTQAAIESGVQRYFPWQFGVDYDVIGFGSAQDTFDEQLHVRNLLRAQQRIEWVIVSTGMFTSFLFEPSFGVVDLANSTVHALGDWDTRLTITTPEDIGLLTAAIVFKQPRFVNRIVYVAGDTITYGQLADVVETALGRKINRVQWSVPMLRTELAKRPDDQLSKYRLVFAEGRGVAWDKAGTFNAQEQIDVVTLEQWVAGHLGS</sequence>
<evidence type="ECO:0000259" key="3">
    <source>
        <dbReference type="Pfam" id="PF05368"/>
    </source>
</evidence>
<evidence type="ECO:0000313" key="5">
    <source>
        <dbReference type="Proteomes" id="UP000475265"/>
    </source>
</evidence>
<dbReference type="InterPro" id="IPR045312">
    <property type="entry name" value="PCBER-like"/>
</dbReference>
<evidence type="ECO:0000256" key="1">
    <source>
        <dbReference type="ARBA" id="ARBA00022857"/>
    </source>
</evidence>
<dbReference type="InterPro" id="IPR036291">
    <property type="entry name" value="NAD(P)-bd_dom_sf"/>
</dbReference>
<dbReference type="GO" id="GO:0016491">
    <property type="term" value="F:oxidoreductase activity"/>
    <property type="evidence" value="ECO:0007669"/>
    <property type="project" value="UniProtKB-KW"/>
</dbReference>
<evidence type="ECO:0000256" key="2">
    <source>
        <dbReference type="ARBA" id="ARBA00023002"/>
    </source>
</evidence>
<protein>
    <recommendedName>
        <fullName evidence="3">NmrA-like domain-containing protein</fullName>
    </recommendedName>
</protein>
<reference evidence="4 5" key="1">
    <citation type="submission" date="2019-12" db="EMBL/GenBank/DDBJ databases">
        <title>Endophytic bacteria associated with Panax ginseng seedlings.</title>
        <authorList>
            <person name="Park J.M."/>
            <person name="Shin R."/>
            <person name="Jo S.H."/>
        </authorList>
    </citation>
    <scope>NUCLEOTIDE SEQUENCE [LARGE SCALE GENOMIC DNA]</scope>
    <source>
        <strain evidence="4 5">PgKB32</strain>
    </source>
</reference>
<dbReference type="Proteomes" id="UP000475265">
    <property type="component" value="Unassembled WGS sequence"/>
</dbReference>
<evidence type="ECO:0000313" key="4">
    <source>
        <dbReference type="EMBL" id="KAF2391527.1"/>
    </source>
</evidence>
<dbReference type="AlphaFoldDB" id="A0A6L5BVW0"/>
<dbReference type="EMBL" id="JAAAXX010000002">
    <property type="protein sequence ID" value="KAF2391527.1"/>
    <property type="molecule type" value="Genomic_DNA"/>
</dbReference>
<organism evidence="4 5">
    <name type="scientific">Pseudomonas frederiksbergensis</name>
    <dbReference type="NCBI Taxonomy" id="104087"/>
    <lineage>
        <taxon>Bacteria</taxon>
        <taxon>Pseudomonadati</taxon>
        <taxon>Pseudomonadota</taxon>
        <taxon>Gammaproteobacteria</taxon>
        <taxon>Pseudomonadales</taxon>
        <taxon>Pseudomonadaceae</taxon>
        <taxon>Pseudomonas</taxon>
    </lineage>
</organism>
<feature type="domain" description="NmrA-like" evidence="3">
    <location>
        <begin position="10"/>
        <end position="257"/>
    </location>
</feature>
<dbReference type="RefSeq" id="WP_163913885.1">
    <property type="nucleotide sequence ID" value="NZ_JAAAXX010000002.1"/>
</dbReference>
<proteinExistence type="predicted"/>